<dbReference type="SUPFAM" id="SSF54211">
    <property type="entry name" value="Ribosomal protein S5 domain 2-like"/>
    <property type="match status" value="1"/>
</dbReference>
<dbReference type="SUPFAM" id="SSF52540">
    <property type="entry name" value="P-loop containing nucleoside triphosphate hydrolases"/>
    <property type="match status" value="1"/>
</dbReference>
<dbReference type="InterPro" id="IPR035647">
    <property type="entry name" value="EFG_III/V"/>
</dbReference>
<dbReference type="SUPFAM" id="SSF50447">
    <property type="entry name" value="Translation proteins"/>
    <property type="match status" value="1"/>
</dbReference>
<name>A0AA36Y590_9FIRM</name>
<dbReference type="GO" id="GO:0006412">
    <property type="term" value="P:translation"/>
    <property type="evidence" value="ECO:0007669"/>
    <property type="project" value="UniProtKB-KW"/>
</dbReference>
<dbReference type="RefSeq" id="WP_009532582.1">
    <property type="nucleotide sequence ID" value="NZ_CAJPPX010000121.1"/>
</dbReference>
<dbReference type="SMART" id="SM00889">
    <property type="entry name" value="EFG_IV"/>
    <property type="match status" value="1"/>
</dbReference>
<evidence type="ECO:0000256" key="1">
    <source>
        <dbReference type="ARBA" id="ARBA00022741"/>
    </source>
</evidence>
<dbReference type="InterPro" id="IPR031157">
    <property type="entry name" value="G_TR_CS"/>
</dbReference>
<dbReference type="NCBIfam" id="TIGR00231">
    <property type="entry name" value="small_GTP"/>
    <property type="match status" value="1"/>
</dbReference>
<evidence type="ECO:0000313" key="6">
    <source>
        <dbReference type="EMBL" id="EHO17150.1"/>
    </source>
</evidence>
<dbReference type="PROSITE" id="PS51722">
    <property type="entry name" value="G_TR_2"/>
    <property type="match status" value="1"/>
</dbReference>
<proteinExistence type="predicted"/>
<accession>A0AA36Y590</accession>
<dbReference type="Gene3D" id="3.40.50.300">
    <property type="entry name" value="P-loop containing nucleotide triphosphate hydrolases"/>
    <property type="match status" value="1"/>
</dbReference>
<dbReference type="InterPro" id="IPR027417">
    <property type="entry name" value="P-loop_NTPase"/>
</dbReference>
<evidence type="ECO:0000256" key="3">
    <source>
        <dbReference type="ARBA" id="ARBA00023134"/>
    </source>
</evidence>
<dbReference type="GO" id="GO:0003924">
    <property type="term" value="F:GTPase activity"/>
    <property type="evidence" value="ECO:0007669"/>
    <property type="project" value="InterPro"/>
</dbReference>
<dbReference type="InterPro" id="IPR000640">
    <property type="entry name" value="EFG_V-like"/>
</dbReference>
<dbReference type="InterPro" id="IPR010298">
    <property type="entry name" value="YacP-like"/>
</dbReference>
<dbReference type="Gene3D" id="3.30.70.240">
    <property type="match status" value="1"/>
</dbReference>
<reference evidence="6 7" key="1">
    <citation type="submission" date="2011-10" db="EMBL/GenBank/DDBJ databases">
        <title>The Genome Sequence of Lachnospiraceae bacterium ACC2.</title>
        <authorList>
            <consortium name="The Broad Institute Genome Sequencing Platform"/>
            <person name="Earl A."/>
            <person name="Ward D."/>
            <person name="Feldgarden M."/>
            <person name="Gevers D."/>
            <person name="Sizova M."/>
            <person name="Hazen A."/>
            <person name="Epstein S."/>
            <person name="Young S.K."/>
            <person name="Zeng Q."/>
            <person name="Gargeya S."/>
            <person name="Fitzgerald M."/>
            <person name="Haas B."/>
            <person name="Abouelleil A."/>
            <person name="Alvarado L."/>
            <person name="Arachchi H.M."/>
            <person name="Berlin A."/>
            <person name="Brown A."/>
            <person name="Chapman S.B."/>
            <person name="Chen Z."/>
            <person name="Dunbar C."/>
            <person name="Freedman E."/>
            <person name="Gearin G."/>
            <person name="Goldberg J."/>
            <person name="Griggs A."/>
            <person name="Gujja S."/>
            <person name="Heiman D."/>
            <person name="Howarth C."/>
            <person name="Larson L."/>
            <person name="Lui A."/>
            <person name="MacDonald P.J.P."/>
            <person name="Montmayeur A."/>
            <person name="Murphy C."/>
            <person name="Neiman D."/>
            <person name="Pearson M."/>
            <person name="Priest M."/>
            <person name="Roberts A."/>
            <person name="Saif S."/>
            <person name="Shea T."/>
            <person name="Shenoy N."/>
            <person name="Sisk P."/>
            <person name="Stolte C."/>
            <person name="Sykes S."/>
            <person name="Wortman J."/>
            <person name="Nusbaum C."/>
            <person name="Birren B."/>
        </authorList>
    </citation>
    <scope>NUCLEOTIDE SEQUENCE [LARGE SCALE GENOMIC DNA]</scope>
    <source>
        <strain evidence="6 7">ACC2</strain>
    </source>
</reference>
<keyword evidence="3" id="KW-0342">GTP-binding</keyword>
<feature type="domain" description="Tr-type G" evidence="5">
    <location>
        <begin position="1"/>
        <end position="229"/>
    </location>
</feature>
<evidence type="ECO:0000259" key="5">
    <source>
        <dbReference type="PROSITE" id="PS51722"/>
    </source>
</evidence>
<dbReference type="Gene3D" id="3.30.70.870">
    <property type="entry name" value="Elongation Factor G (Translational Gtpase), domain 3"/>
    <property type="match status" value="1"/>
</dbReference>
<keyword evidence="7" id="KW-1185">Reference proteome</keyword>
<evidence type="ECO:0000256" key="4">
    <source>
        <dbReference type="SAM" id="MobiDB-lite"/>
    </source>
</evidence>
<dbReference type="InterPro" id="IPR014721">
    <property type="entry name" value="Ribsml_uS5_D2-typ_fold_subgr"/>
</dbReference>
<dbReference type="GeneID" id="86940524"/>
<dbReference type="EMBL" id="AGEL01000006">
    <property type="protein sequence ID" value="EHO17150.1"/>
    <property type="molecule type" value="Genomic_DNA"/>
</dbReference>
<dbReference type="GO" id="GO:0005525">
    <property type="term" value="F:GTP binding"/>
    <property type="evidence" value="ECO:0007669"/>
    <property type="project" value="UniProtKB-KW"/>
</dbReference>
<dbReference type="CDD" id="cd10912">
    <property type="entry name" value="PIN_YacP-like"/>
    <property type="match status" value="1"/>
</dbReference>
<dbReference type="Pfam" id="PF03764">
    <property type="entry name" value="EFG_IV"/>
    <property type="match status" value="1"/>
</dbReference>
<protein>
    <submittedName>
        <fullName evidence="6">Small GTP-binding protein domain protein</fullName>
    </submittedName>
</protein>
<dbReference type="Pfam" id="PF05991">
    <property type="entry name" value="NYN_YacP"/>
    <property type="match status" value="1"/>
</dbReference>
<evidence type="ECO:0000256" key="2">
    <source>
        <dbReference type="ARBA" id="ARBA00022917"/>
    </source>
</evidence>
<feature type="region of interest" description="Disordered" evidence="4">
    <location>
        <begin position="851"/>
        <end position="881"/>
    </location>
</feature>
<dbReference type="InterPro" id="IPR009000">
    <property type="entry name" value="Transl_B-barrel_sf"/>
</dbReference>
<dbReference type="InterPro" id="IPR005225">
    <property type="entry name" value="Small_GTP-bd"/>
</dbReference>
<dbReference type="Gene3D" id="2.40.30.10">
    <property type="entry name" value="Translation factors"/>
    <property type="match status" value="1"/>
</dbReference>
<dbReference type="Pfam" id="PF00009">
    <property type="entry name" value="GTP_EFTU"/>
    <property type="match status" value="1"/>
</dbReference>
<dbReference type="GO" id="GO:0032790">
    <property type="term" value="P:ribosome disassembly"/>
    <property type="evidence" value="ECO:0007669"/>
    <property type="project" value="TreeGrafter"/>
</dbReference>
<dbReference type="Gene3D" id="3.30.230.10">
    <property type="match status" value="1"/>
</dbReference>
<dbReference type="Pfam" id="PF00679">
    <property type="entry name" value="EFG_C"/>
    <property type="match status" value="1"/>
</dbReference>
<dbReference type="InterPro" id="IPR005517">
    <property type="entry name" value="Transl_elong_EFG/EF2_IV"/>
</dbReference>
<sequence>MRRLTLGILAHVDAGKTTLSEALLVAAGALRAPGRVDYGSAFLDTDPAEQRRGITIFSKQAYFETGDLAVTLLDTPGHVDFSPEAERVLQVLDLAILVISAAEGVQSHTVTLWQLLRRYRVPCVVFFNKTDRPCASKETLLAALRARLGGDFIDFSRPAASPELAEELSLLDERFLNRYLEDGSCPSDGEMAALLRARRFSPCFFGAALRQQGVKELLDGISALFVPPAYPADFSARVFKIAADEKGARLTFLKVTGGTLSSKMPLPPLDEKAEQLRLYSGRSYSLLKEAPAGSIVAVTGLAESRAGMGLGADHSEHTLPVLTPVLRYRLILPAGAQWSEWLPRFRSLEEEEPSLRFRFDSADSELQASLMGEMQVEILKELLLRRFSLAVEFESAGVSYRETVTKTAEGAGHFEPLRHYAEVHLLLEPLAPGSGLQTESALTPEQLPVQYQQQVLRTLEEEEIPGILLGAPLTDIKITLIAGRAHEKHTEGGDFRQATVRALRAGLYAAAPKVLEPCYDFSLQLPAASLGRALHDLERMGASFALGEAGSAERAEVHGQAAIAAMQNYAAELRRYTKGEASLSLSFAGFFPCRDSEAVIAARGYDPAADLAFPADSVFCRHGSSETVSYEEAPRYMHLPYRRDRNAAEAENGEDALVRTKKESAPLSLEEIDAILERTFYRNRREDKKRPEVKRRAASEAAKERAYRALRTAVPRKQFLLVDGYNIIFAFPELRALAEENIDSARLALLDLLSDYQGFTGVTLIVVFDAYRRKDHKEERYSWHNLFVVYTKTAQTADSYIESFSGRHAATDSVTVATSDGLEQIIVRSQGALLLSASELREEMLRAHGEGLSAPALTEAAPKNRPFADKLKRPESSEEAP</sequence>
<comment type="caution">
    <text evidence="6">The sequence shown here is derived from an EMBL/GenBank/DDBJ whole genome shotgun (WGS) entry which is preliminary data.</text>
</comment>
<dbReference type="InterPro" id="IPR020568">
    <property type="entry name" value="Ribosomal_Su5_D2-typ_SF"/>
</dbReference>
<keyword evidence="1" id="KW-0547">Nucleotide-binding</keyword>
<gene>
    <name evidence="6" type="ORF">HMPREF9623_00749</name>
</gene>
<dbReference type="InterPro" id="IPR053905">
    <property type="entry name" value="EF-G-like_DII"/>
</dbReference>
<dbReference type="PANTHER" id="PTHR43261">
    <property type="entry name" value="TRANSLATION ELONGATION FACTOR G-RELATED"/>
    <property type="match status" value="1"/>
</dbReference>
<dbReference type="InterPro" id="IPR000795">
    <property type="entry name" value="T_Tr_GTP-bd_dom"/>
</dbReference>
<dbReference type="Pfam" id="PF22042">
    <property type="entry name" value="EF-G_D2"/>
    <property type="match status" value="1"/>
</dbReference>
<feature type="compositionally biased region" description="Basic and acidic residues" evidence="4">
    <location>
        <begin position="866"/>
        <end position="881"/>
    </location>
</feature>
<evidence type="ECO:0000313" key="7">
    <source>
        <dbReference type="Proteomes" id="UP000018466"/>
    </source>
</evidence>
<dbReference type="Proteomes" id="UP000018466">
    <property type="component" value="Unassembled WGS sequence"/>
</dbReference>
<dbReference type="PANTHER" id="PTHR43261:SF1">
    <property type="entry name" value="RIBOSOME-RELEASING FACTOR 2, MITOCHONDRIAL"/>
    <property type="match status" value="1"/>
</dbReference>
<dbReference type="PRINTS" id="PR00315">
    <property type="entry name" value="ELONGATNFCT"/>
</dbReference>
<organism evidence="6 7">
    <name type="scientific">Stomatobaculum longum</name>
    <dbReference type="NCBI Taxonomy" id="796942"/>
    <lineage>
        <taxon>Bacteria</taxon>
        <taxon>Bacillati</taxon>
        <taxon>Bacillota</taxon>
        <taxon>Clostridia</taxon>
        <taxon>Lachnospirales</taxon>
        <taxon>Lachnospiraceae</taxon>
        <taxon>Stomatobaculum</taxon>
    </lineage>
</organism>
<dbReference type="SUPFAM" id="SSF54980">
    <property type="entry name" value="EF-G C-terminal domain-like"/>
    <property type="match status" value="2"/>
</dbReference>
<dbReference type="AlphaFoldDB" id="A0AA36Y590"/>
<dbReference type="PROSITE" id="PS00301">
    <property type="entry name" value="G_TR_1"/>
    <property type="match status" value="1"/>
</dbReference>
<keyword evidence="2" id="KW-0648">Protein biosynthesis</keyword>